<dbReference type="Proteomes" id="UP000091820">
    <property type="component" value="Unassembled WGS sequence"/>
</dbReference>
<evidence type="ECO:0000313" key="1">
    <source>
        <dbReference type="EnsemblMetazoa" id="GBRI042128-PA"/>
    </source>
</evidence>
<organism evidence="1 2">
    <name type="scientific">Glossina brevipalpis</name>
    <dbReference type="NCBI Taxonomy" id="37001"/>
    <lineage>
        <taxon>Eukaryota</taxon>
        <taxon>Metazoa</taxon>
        <taxon>Ecdysozoa</taxon>
        <taxon>Arthropoda</taxon>
        <taxon>Hexapoda</taxon>
        <taxon>Insecta</taxon>
        <taxon>Pterygota</taxon>
        <taxon>Neoptera</taxon>
        <taxon>Endopterygota</taxon>
        <taxon>Diptera</taxon>
        <taxon>Brachycera</taxon>
        <taxon>Muscomorpha</taxon>
        <taxon>Hippoboscoidea</taxon>
        <taxon>Glossinidae</taxon>
        <taxon>Glossina</taxon>
    </lineage>
</organism>
<dbReference type="VEuPathDB" id="VectorBase:GBRI042128"/>
<protein>
    <submittedName>
        <fullName evidence="1">Uncharacterized protein</fullName>
    </submittedName>
</protein>
<reference evidence="1" key="2">
    <citation type="submission" date="2020-05" db="UniProtKB">
        <authorList>
            <consortium name="EnsemblMetazoa"/>
        </authorList>
    </citation>
    <scope>IDENTIFICATION</scope>
    <source>
        <strain evidence="1">IAEA</strain>
    </source>
</reference>
<dbReference type="EnsemblMetazoa" id="GBRI042128-RA">
    <property type="protein sequence ID" value="GBRI042128-PA"/>
    <property type="gene ID" value="GBRI042128"/>
</dbReference>
<keyword evidence="2" id="KW-1185">Reference proteome</keyword>
<reference evidence="2" key="1">
    <citation type="submission" date="2014-03" db="EMBL/GenBank/DDBJ databases">
        <authorList>
            <person name="Aksoy S."/>
            <person name="Warren W."/>
            <person name="Wilson R.K."/>
        </authorList>
    </citation>
    <scope>NUCLEOTIDE SEQUENCE [LARGE SCALE GENOMIC DNA]</scope>
    <source>
        <strain evidence="2">IAEA</strain>
    </source>
</reference>
<sequence length="114" mass="13311">MLLANLAHCSCDEYSKCIQLPRDEGNTLSTMVPHCAKWRNANEKFSAGNPYRPSFDFLLVPPPLAIILEKPNDKLLPIFLVDGQAQLEYHSVKVVEQEWQRFQYFLHFRNLKYN</sequence>
<name>A0A1A9X2P1_9MUSC</name>
<dbReference type="AlphaFoldDB" id="A0A1A9X2P1"/>
<accession>A0A1A9X2P1</accession>
<evidence type="ECO:0000313" key="2">
    <source>
        <dbReference type="Proteomes" id="UP000091820"/>
    </source>
</evidence>
<proteinExistence type="predicted"/>